<organism evidence="2">
    <name type="scientific">Lygus hesperus</name>
    <name type="common">Western plant bug</name>
    <dbReference type="NCBI Taxonomy" id="30085"/>
    <lineage>
        <taxon>Eukaryota</taxon>
        <taxon>Metazoa</taxon>
        <taxon>Ecdysozoa</taxon>
        <taxon>Arthropoda</taxon>
        <taxon>Hexapoda</taxon>
        <taxon>Insecta</taxon>
        <taxon>Pterygota</taxon>
        <taxon>Neoptera</taxon>
        <taxon>Paraneoptera</taxon>
        <taxon>Hemiptera</taxon>
        <taxon>Heteroptera</taxon>
        <taxon>Panheteroptera</taxon>
        <taxon>Cimicomorpha</taxon>
        <taxon>Miridae</taxon>
        <taxon>Mirini</taxon>
        <taxon>Lygus</taxon>
    </lineage>
</organism>
<accession>A0A0A9XY86</accession>
<dbReference type="InterPro" id="IPR036388">
    <property type="entry name" value="WH-like_DNA-bd_sf"/>
</dbReference>
<feature type="domain" description="Cullin neddylation" evidence="1">
    <location>
        <begin position="56"/>
        <end position="119"/>
    </location>
</feature>
<reference evidence="2" key="2">
    <citation type="submission" date="2014-07" db="EMBL/GenBank/DDBJ databases">
        <authorList>
            <person name="Hull J."/>
        </authorList>
    </citation>
    <scope>NUCLEOTIDE SEQUENCE</scope>
</reference>
<evidence type="ECO:0000313" key="2">
    <source>
        <dbReference type="EMBL" id="JAG24346.1"/>
    </source>
</evidence>
<evidence type="ECO:0000259" key="1">
    <source>
        <dbReference type="SMART" id="SM00884"/>
    </source>
</evidence>
<dbReference type="Gene3D" id="1.10.10.10">
    <property type="entry name" value="Winged helix-like DNA-binding domain superfamily/Winged helix DNA-binding domain"/>
    <property type="match status" value="1"/>
</dbReference>
<dbReference type="InterPro" id="IPR019559">
    <property type="entry name" value="Cullin_neddylation_domain"/>
</dbReference>
<dbReference type="AlphaFoldDB" id="A0A0A9XY86"/>
<dbReference type="EMBL" id="GBHO01019258">
    <property type="protein sequence ID" value="JAG24346.1"/>
    <property type="molecule type" value="Transcribed_RNA"/>
</dbReference>
<name>A0A0A9XY86_LYGHE</name>
<dbReference type="SUPFAM" id="SSF46785">
    <property type="entry name" value="Winged helix' DNA-binding domain"/>
    <property type="match status" value="1"/>
</dbReference>
<gene>
    <name evidence="2" type="primary">CUL2_1</name>
    <name evidence="2" type="ORF">CM83_101303</name>
</gene>
<proteinExistence type="predicted"/>
<protein>
    <submittedName>
        <fullName evidence="2">Cullin-2</fullName>
    </submittedName>
</protein>
<sequence>MHFTSQTHLYAVPLLNPLTSDILSHPTINAHGTTMDDSAIRIEEGAPRSHTKVQTSKESLKYIVDAAIMRTIKHTTPMEHGTLIERVTQHCMCDTSLVTSRIESLLLRDEIVRSSDNPLQYQFA</sequence>
<dbReference type="SMART" id="SM00884">
    <property type="entry name" value="Cullin_Nedd8"/>
    <property type="match status" value="1"/>
</dbReference>
<dbReference type="InterPro" id="IPR036390">
    <property type="entry name" value="WH_DNA-bd_sf"/>
</dbReference>
<reference evidence="2" key="1">
    <citation type="journal article" date="2014" name="PLoS ONE">
        <title>Transcriptome-Based Identification of ABC Transporters in the Western Tarnished Plant Bug Lygus hesperus.</title>
        <authorList>
            <person name="Hull J.J."/>
            <person name="Chaney K."/>
            <person name="Geib S.M."/>
            <person name="Fabrick J.A."/>
            <person name="Brent C.S."/>
            <person name="Walsh D."/>
            <person name="Lavine L.C."/>
        </authorList>
    </citation>
    <scope>NUCLEOTIDE SEQUENCE</scope>
</reference>